<reference evidence="1 2" key="1">
    <citation type="journal article" date="2021" name="Chemosphere">
        <title>Bioballs carrying a syntrophic Rhodococcus and Mycolicibacterium consortium for simultaneous sorption and biodegradation of fuel oil in contaminated freshwater.</title>
        <authorList>
            <person name="Naloka K."/>
            <person name="Polrit D."/>
            <person name="Muangchinda C."/>
            <person name="Thoetkiattikul H."/>
            <person name="Pinyakong O."/>
        </authorList>
    </citation>
    <scope>NUCLEOTIDE SEQUENCE [LARGE SCALE GENOMIC DNA]</scope>
    <source>
        <strain evidence="1 2">J101</strain>
    </source>
</reference>
<accession>A0ACC6MKL9</accession>
<name>A0ACC6MKL9_MYCPF</name>
<comment type="caution">
    <text evidence="1">The sequence shown here is derived from an EMBL/GenBank/DDBJ whole genome shotgun (WGS) entry which is preliminary data.</text>
</comment>
<evidence type="ECO:0000313" key="2">
    <source>
        <dbReference type="Proteomes" id="UP001289645"/>
    </source>
</evidence>
<gene>
    <name evidence="1" type="ORF">OHX15_19300</name>
</gene>
<evidence type="ECO:0000313" key="1">
    <source>
        <dbReference type="EMBL" id="MDZ5087542.1"/>
    </source>
</evidence>
<organism evidence="1 2">
    <name type="scientific">Mycolicibacterium parafortuitum</name>
    <name type="common">Mycobacterium parafortuitum</name>
    <dbReference type="NCBI Taxonomy" id="39692"/>
    <lineage>
        <taxon>Bacteria</taxon>
        <taxon>Bacillati</taxon>
        <taxon>Actinomycetota</taxon>
        <taxon>Actinomycetes</taxon>
        <taxon>Mycobacteriales</taxon>
        <taxon>Mycobacteriaceae</taxon>
        <taxon>Mycolicibacterium</taxon>
    </lineage>
</organism>
<dbReference type="Proteomes" id="UP001289645">
    <property type="component" value="Unassembled WGS sequence"/>
</dbReference>
<keyword evidence="2" id="KW-1185">Reference proteome</keyword>
<dbReference type="EMBL" id="JAOXLN010000021">
    <property type="protein sequence ID" value="MDZ5087542.1"/>
    <property type="molecule type" value="Genomic_DNA"/>
</dbReference>
<sequence length="108" mass="12360">MNDGSISTDLYQFLGTNFHQDWDLEADSWEGMVDNCVNEHPAAEPLRMLTQEIDDLLDARAEPDLKKLLVRVVRVDNRPAPPTYNEWLRQIANRFRQHANGISDLGAP</sequence>
<proteinExistence type="predicted"/>
<protein>
    <submittedName>
        <fullName evidence="1">Contact-dependent growth inhibition system immunity protein</fullName>
    </submittedName>
</protein>